<dbReference type="InterPro" id="IPR036102">
    <property type="entry name" value="OsmC/Ohrsf"/>
</dbReference>
<proteinExistence type="predicted"/>
<dbReference type="RefSeq" id="WP_133644942.1">
    <property type="nucleotide sequence ID" value="NZ_SNYI01000003.1"/>
</dbReference>
<dbReference type="AlphaFoldDB" id="A0A4R6TJG0"/>
<dbReference type="OrthoDB" id="9795405at2"/>
<comment type="caution">
    <text evidence="1">The sequence shown here is derived from an EMBL/GenBank/DDBJ whole genome shotgun (WGS) entry which is preliminary data.</text>
</comment>
<dbReference type="Gene3D" id="3.30.300.20">
    <property type="match status" value="1"/>
</dbReference>
<dbReference type="Pfam" id="PF02566">
    <property type="entry name" value="OsmC"/>
    <property type="match status" value="1"/>
</dbReference>
<keyword evidence="2" id="KW-1185">Reference proteome</keyword>
<organism evidence="1 2">
    <name type="scientific">Zeaxanthinibacter enoshimensis</name>
    <dbReference type="NCBI Taxonomy" id="392009"/>
    <lineage>
        <taxon>Bacteria</taxon>
        <taxon>Pseudomonadati</taxon>
        <taxon>Bacteroidota</taxon>
        <taxon>Flavobacteriia</taxon>
        <taxon>Flavobacteriales</taxon>
        <taxon>Flavobacteriaceae</taxon>
        <taxon>Zeaxanthinibacter</taxon>
    </lineage>
</organism>
<dbReference type="InterPro" id="IPR052707">
    <property type="entry name" value="OsmC_Ohr_Peroxiredoxin"/>
</dbReference>
<evidence type="ECO:0000313" key="1">
    <source>
        <dbReference type="EMBL" id="TDQ29369.1"/>
    </source>
</evidence>
<evidence type="ECO:0000313" key="2">
    <source>
        <dbReference type="Proteomes" id="UP000295468"/>
    </source>
</evidence>
<dbReference type="InterPro" id="IPR003718">
    <property type="entry name" value="OsmC/Ohr_fam"/>
</dbReference>
<dbReference type="PANTHER" id="PTHR42830:SF2">
    <property type="entry name" value="OSMC_OHR FAMILY PROTEIN"/>
    <property type="match status" value="1"/>
</dbReference>
<gene>
    <name evidence="1" type="ORF">CLV82_2827</name>
</gene>
<name>A0A4R6TJG0_9FLAO</name>
<dbReference type="InterPro" id="IPR015946">
    <property type="entry name" value="KH_dom-like_a/b"/>
</dbReference>
<dbReference type="EMBL" id="SNYI01000003">
    <property type="protein sequence ID" value="TDQ29369.1"/>
    <property type="molecule type" value="Genomic_DNA"/>
</dbReference>
<dbReference type="Proteomes" id="UP000295468">
    <property type="component" value="Unassembled WGS sequence"/>
</dbReference>
<protein>
    <submittedName>
        <fullName evidence="1">Organic hydroperoxide reductase OsmC/OhrA</fullName>
    </submittedName>
</protein>
<accession>A0A4R6TJG0</accession>
<reference evidence="1 2" key="1">
    <citation type="submission" date="2019-03" db="EMBL/GenBank/DDBJ databases">
        <title>Genomic Encyclopedia of Archaeal and Bacterial Type Strains, Phase II (KMG-II): from individual species to whole genera.</title>
        <authorList>
            <person name="Goeker M."/>
        </authorList>
    </citation>
    <scope>NUCLEOTIDE SEQUENCE [LARGE SCALE GENOMIC DNA]</scope>
    <source>
        <strain evidence="1 2">DSM 18435</strain>
    </source>
</reference>
<sequence>MNHHYHVTISWTGNSGTGTSAYTAYERDHSIKAQGKPVLLGSSDPAFRGDATRYNPEELFLASLSSCHMLWYLHFCAEANIIVLEYGDQAAGTLTVDESGSGHFTEVILKPEVVVAKSSMKDKALELHKKAHKFCFIANSCNFPVKHEPLIRVI</sequence>
<dbReference type="SUPFAM" id="SSF82784">
    <property type="entry name" value="OsmC-like"/>
    <property type="match status" value="1"/>
</dbReference>
<dbReference type="PANTHER" id="PTHR42830">
    <property type="entry name" value="OSMOTICALLY INDUCIBLE FAMILY PROTEIN"/>
    <property type="match status" value="1"/>
</dbReference>